<dbReference type="Pfam" id="PF02875">
    <property type="entry name" value="Mur_ligase_C"/>
    <property type="match status" value="1"/>
</dbReference>
<dbReference type="SUPFAM" id="SSF53244">
    <property type="entry name" value="MurD-like peptide ligases, peptide-binding domain"/>
    <property type="match status" value="1"/>
</dbReference>
<dbReference type="InterPro" id="IPR013221">
    <property type="entry name" value="Mur_ligase_cen"/>
</dbReference>
<evidence type="ECO:0000256" key="2">
    <source>
        <dbReference type="ARBA" id="ARBA00022741"/>
    </source>
</evidence>
<evidence type="ECO:0000313" key="7">
    <source>
        <dbReference type="EMBL" id="KKS09486.1"/>
    </source>
</evidence>
<dbReference type="Proteomes" id="UP000033869">
    <property type="component" value="Unassembled WGS sequence"/>
</dbReference>
<dbReference type="Gene3D" id="3.40.1190.10">
    <property type="entry name" value="Mur-like, catalytic domain"/>
    <property type="match status" value="1"/>
</dbReference>
<comment type="caution">
    <text evidence="7">The sequence shown here is derived from an EMBL/GenBank/DDBJ whole genome shotgun (WGS) entry which is preliminary data.</text>
</comment>
<keyword evidence="2" id="KW-0547">Nucleotide-binding</keyword>
<organism evidence="7 8">
    <name type="scientific">candidate division CPR2 bacterium GW2011_GWC1_41_48</name>
    <dbReference type="NCBI Taxonomy" id="1618344"/>
    <lineage>
        <taxon>Bacteria</taxon>
        <taxon>Bacteria division CPR2</taxon>
    </lineage>
</organism>
<evidence type="ECO:0000259" key="5">
    <source>
        <dbReference type="Pfam" id="PF02875"/>
    </source>
</evidence>
<dbReference type="InterPro" id="IPR004101">
    <property type="entry name" value="Mur_ligase_C"/>
</dbReference>
<keyword evidence="3" id="KW-0067">ATP-binding</keyword>
<dbReference type="EMBL" id="LCBL01000002">
    <property type="protein sequence ID" value="KKS09486.1"/>
    <property type="molecule type" value="Genomic_DNA"/>
</dbReference>
<dbReference type="InterPro" id="IPR051046">
    <property type="entry name" value="MurCDEF_CellWall_CoF430Synth"/>
</dbReference>
<reference evidence="7 8" key="1">
    <citation type="journal article" date="2015" name="Nature">
        <title>rRNA introns, odd ribosomes, and small enigmatic genomes across a large radiation of phyla.</title>
        <authorList>
            <person name="Brown C.T."/>
            <person name="Hug L.A."/>
            <person name="Thomas B.C."/>
            <person name="Sharon I."/>
            <person name="Castelle C.J."/>
            <person name="Singh A."/>
            <person name="Wilkins M.J."/>
            <person name="Williams K.H."/>
            <person name="Banfield J.F."/>
        </authorList>
    </citation>
    <scope>NUCLEOTIDE SEQUENCE [LARGE SCALE GENOMIC DNA]</scope>
</reference>
<sequence>MLIMNPILIIKYQLYLLQLENYELGRYWKLILKKGYFRSKQPLRKELVWTNKTKIIFLISVILIGAGKIIAFQFGFFAVILWLVFALLSLPLFFTIALVSIIPVDLTIKKYLIGKAKKIIKSKEKLIIIGIAGSYGKTTMKNVLTTILETHYKVLATPESVNTSVGIARWLLNKFDNNTEILIIEMGEHYKGDIKYLCSITPPDIAVLTGINEAHIERLGSIKTSISTMFELVENARKDALIILNADDENIKKNYKGFTEGKNISFYSYKNDALVKIKIKNKKFDPRNLVWTFDADSLGTLSTSVLGEYILGHIINGITVSKYLNLNDKEIKMGIFRIKPVEHRLQPIKSNADILVIDDSYNGNPDGVMESIELLDKFKDRRKLFITPGLVETGDKAPEVHQEIGRNLAKVATQVILIRNSVTPFIEKGLAEGNFDTSQIIWFDTAEEAHQALGGILKPNDVILFQNDWGDQYV</sequence>
<accession>A0A0G0YIV6</accession>
<feature type="transmembrane region" description="Helical" evidence="4">
    <location>
        <begin position="80"/>
        <end position="108"/>
    </location>
</feature>
<evidence type="ECO:0000259" key="6">
    <source>
        <dbReference type="Pfam" id="PF08245"/>
    </source>
</evidence>
<dbReference type="SUPFAM" id="SSF53623">
    <property type="entry name" value="MurD-like peptide ligases, catalytic domain"/>
    <property type="match status" value="1"/>
</dbReference>
<gene>
    <name evidence="7" type="ORF">UU65_C0002G0264</name>
</gene>
<feature type="domain" description="Mur ligase C-terminal" evidence="5">
    <location>
        <begin position="343"/>
        <end position="465"/>
    </location>
</feature>
<dbReference type="Pfam" id="PF08245">
    <property type="entry name" value="Mur_ligase_M"/>
    <property type="match status" value="1"/>
</dbReference>
<protein>
    <submittedName>
        <fullName evidence="7">UDP-N-acetylmuramoyl-tripeptide-D-alanyl-D-alanine ligase</fullName>
    </submittedName>
</protein>
<evidence type="ECO:0000256" key="3">
    <source>
        <dbReference type="ARBA" id="ARBA00022840"/>
    </source>
</evidence>
<feature type="domain" description="Mur ligase central" evidence="6">
    <location>
        <begin position="131"/>
        <end position="309"/>
    </location>
</feature>
<dbReference type="Gene3D" id="3.90.190.20">
    <property type="entry name" value="Mur ligase, C-terminal domain"/>
    <property type="match status" value="1"/>
</dbReference>
<dbReference type="InterPro" id="IPR036615">
    <property type="entry name" value="Mur_ligase_C_dom_sf"/>
</dbReference>
<keyword evidence="4" id="KW-0812">Transmembrane</keyword>
<dbReference type="GO" id="GO:0005524">
    <property type="term" value="F:ATP binding"/>
    <property type="evidence" value="ECO:0007669"/>
    <property type="project" value="UniProtKB-KW"/>
</dbReference>
<evidence type="ECO:0000256" key="4">
    <source>
        <dbReference type="SAM" id="Phobius"/>
    </source>
</evidence>
<dbReference type="AlphaFoldDB" id="A0A0G0YIV6"/>
<feature type="transmembrane region" description="Helical" evidence="4">
    <location>
        <begin position="55"/>
        <end position="74"/>
    </location>
</feature>
<proteinExistence type="predicted"/>
<dbReference type="GO" id="GO:0016881">
    <property type="term" value="F:acid-amino acid ligase activity"/>
    <property type="evidence" value="ECO:0007669"/>
    <property type="project" value="InterPro"/>
</dbReference>
<dbReference type="PANTHER" id="PTHR43024">
    <property type="entry name" value="UDP-N-ACETYLMURAMOYL-TRIPEPTIDE--D-ALANYL-D-ALANINE LIGASE"/>
    <property type="match status" value="1"/>
</dbReference>
<evidence type="ECO:0000313" key="8">
    <source>
        <dbReference type="Proteomes" id="UP000033869"/>
    </source>
</evidence>
<dbReference type="PANTHER" id="PTHR43024:SF1">
    <property type="entry name" value="UDP-N-ACETYLMURAMOYL-TRIPEPTIDE--D-ALANYL-D-ALANINE LIGASE"/>
    <property type="match status" value="1"/>
</dbReference>
<keyword evidence="1 7" id="KW-0436">Ligase</keyword>
<keyword evidence="4" id="KW-1133">Transmembrane helix</keyword>
<name>A0A0G0YIV6_UNCC2</name>
<keyword evidence="4" id="KW-0472">Membrane</keyword>
<dbReference type="InterPro" id="IPR036565">
    <property type="entry name" value="Mur-like_cat_sf"/>
</dbReference>
<evidence type="ECO:0000256" key="1">
    <source>
        <dbReference type="ARBA" id="ARBA00022598"/>
    </source>
</evidence>